<gene>
    <name evidence="1" type="ORF">G3N56_08050</name>
</gene>
<accession>A0A7K3NKG6</accession>
<dbReference type="RefSeq" id="WP_163301745.1">
    <property type="nucleotide sequence ID" value="NZ_JAAGRQ010000025.1"/>
</dbReference>
<proteinExistence type="predicted"/>
<reference evidence="1 2" key="1">
    <citation type="submission" date="2020-02" db="EMBL/GenBank/DDBJ databases">
        <title>Comparative genomics of sulfur disproportionating microorganisms.</title>
        <authorList>
            <person name="Ward L.M."/>
            <person name="Bertran E."/>
            <person name="Johnston D.T."/>
        </authorList>
    </citation>
    <scope>NUCLEOTIDE SEQUENCE [LARGE SCALE GENOMIC DNA]</scope>
    <source>
        <strain evidence="1 2">DSM 3696</strain>
    </source>
</reference>
<dbReference type="AlphaFoldDB" id="A0A7K3NKG6"/>
<dbReference type="Pfam" id="PF06180">
    <property type="entry name" value="CbiK"/>
    <property type="match status" value="1"/>
</dbReference>
<dbReference type="GO" id="GO:0019251">
    <property type="term" value="P:anaerobic cobalamin biosynthetic process"/>
    <property type="evidence" value="ECO:0007669"/>
    <property type="project" value="InterPro"/>
</dbReference>
<evidence type="ECO:0000313" key="1">
    <source>
        <dbReference type="EMBL" id="NDY56694.1"/>
    </source>
</evidence>
<evidence type="ECO:0000313" key="2">
    <source>
        <dbReference type="Proteomes" id="UP000469724"/>
    </source>
</evidence>
<dbReference type="EMBL" id="JAAGRQ010000025">
    <property type="protein sequence ID" value="NDY56694.1"/>
    <property type="molecule type" value="Genomic_DNA"/>
</dbReference>
<keyword evidence="2" id="KW-1185">Reference proteome</keyword>
<protein>
    <submittedName>
        <fullName evidence="1">Sirohydrochlorin cobaltochelatase</fullName>
    </submittedName>
</protein>
<dbReference type="Proteomes" id="UP000469724">
    <property type="component" value="Unassembled WGS sequence"/>
</dbReference>
<dbReference type="SUPFAM" id="SSF53800">
    <property type="entry name" value="Chelatase"/>
    <property type="match status" value="1"/>
</dbReference>
<dbReference type="Gene3D" id="3.40.50.1400">
    <property type="match status" value="2"/>
</dbReference>
<dbReference type="InterPro" id="IPR010388">
    <property type="entry name" value="Anaerobic_Co-chelatase"/>
</dbReference>
<sequence length="297" mass="30982">MPASPPTPSVGIILAAHGSRLPEARATLEAFTARVAALYPHCPVRLARTMGELHHGRHLRPLLGARSVDAAFLEMARLGVSRVAVQSLHVVAGGEFGEVSAAAGRARRGEGFAAVSVGGPLLPPAGDDGGRARQAGIVLAAETLLASLPPERTPGEAVAVMGHGARGPARETYAALAAELARRDPLVFFATLDRTRADAAREDSHIGRLRRAILDSGAGRAWLVPFFSVAGAHARRDLAGDEEHSWRGTLARAGIDCEPVLFGLLEIEAFARIFLDRLHAALAGLDAANGTSDGIIA</sequence>
<name>A0A7K3NKG6_9BACT</name>
<comment type="caution">
    <text evidence="1">The sequence shown here is derived from an EMBL/GenBank/DDBJ whole genome shotgun (WGS) entry which is preliminary data.</text>
</comment>
<dbReference type="GO" id="GO:0016852">
    <property type="term" value="F:sirohydrochlorin cobaltochelatase activity"/>
    <property type="evidence" value="ECO:0007669"/>
    <property type="project" value="InterPro"/>
</dbReference>
<organism evidence="1 2">
    <name type="scientific">Desulfolutivibrio sulfodismutans</name>
    <dbReference type="NCBI Taxonomy" id="63561"/>
    <lineage>
        <taxon>Bacteria</taxon>
        <taxon>Pseudomonadati</taxon>
        <taxon>Thermodesulfobacteriota</taxon>
        <taxon>Desulfovibrionia</taxon>
        <taxon>Desulfovibrionales</taxon>
        <taxon>Desulfovibrionaceae</taxon>
        <taxon>Desulfolutivibrio</taxon>
    </lineage>
</organism>